<reference evidence="1 2" key="1">
    <citation type="submission" date="2021-06" db="EMBL/GenBank/DDBJ databases">
        <title>Caerostris extrusa draft genome.</title>
        <authorList>
            <person name="Kono N."/>
            <person name="Arakawa K."/>
        </authorList>
    </citation>
    <scope>NUCLEOTIDE SEQUENCE [LARGE SCALE GENOMIC DNA]</scope>
</reference>
<evidence type="ECO:0000313" key="1">
    <source>
        <dbReference type="EMBL" id="GIY56178.1"/>
    </source>
</evidence>
<dbReference type="AlphaFoldDB" id="A0AAV4UED0"/>
<organism evidence="1 2">
    <name type="scientific">Caerostris extrusa</name>
    <name type="common">Bark spider</name>
    <name type="synonym">Caerostris bankana</name>
    <dbReference type="NCBI Taxonomy" id="172846"/>
    <lineage>
        <taxon>Eukaryota</taxon>
        <taxon>Metazoa</taxon>
        <taxon>Ecdysozoa</taxon>
        <taxon>Arthropoda</taxon>
        <taxon>Chelicerata</taxon>
        <taxon>Arachnida</taxon>
        <taxon>Araneae</taxon>
        <taxon>Araneomorphae</taxon>
        <taxon>Entelegynae</taxon>
        <taxon>Araneoidea</taxon>
        <taxon>Araneidae</taxon>
        <taxon>Caerostris</taxon>
    </lineage>
</organism>
<dbReference type="Proteomes" id="UP001054945">
    <property type="component" value="Unassembled WGS sequence"/>
</dbReference>
<gene>
    <name evidence="1" type="ORF">CEXT_391731</name>
</gene>
<evidence type="ECO:0000313" key="2">
    <source>
        <dbReference type="Proteomes" id="UP001054945"/>
    </source>
</evidence>
<accession>A0AAV4UED0</accession>
<name>A0AAV4UED0_CAEEX</name>
<keyword evidence="2" id="KW-1185">Reference proteome</keyword>
<sequence>MKHRLTSIMIGAIRSPDVISRKFFCGTISIIRSGVNTFDIQLVVAAIIVIAPCRISLQYYTDSTYTAWKKKYTRKGFLRKCYERKLTKLSKKALGGFEEEIVEGLTSQQRRKEKTSDLQTQYLKSILGYLEKVFQLEENHGT</sequence>
<protein>
    <submittedName>
        <fullName evidence="1">Uncharacterized protein</fullName>
    </submittedName>
</protein>
<comment type="caution">
    <text evidence="1">The sequence shown here is derived from an EMBL/GenBank/DDBJ whole genome shotgun (WGS) entry which is preliminary data.</text>
</comment>
<proteinExistence type="predicted"/>
<dbReference type="EMBL" id="BPLR01012736">
    <property type="protein sequence ID" value="GIY56178.1"/>
    <property type="molecule type" value="Genomic_DNA"/>
</dbReference>